<proteinExistence type="predicted"/>
<keyword evidence="1" id="KW-0540">Nuclease</keyword>
<sequence length="355" mass="38625">MKIWKKILQGIAALLGLVILAAAGLIGYLTATEYRPEETEPVEVLSAGDQTLSPGSQLTVLTFNTGYGGLGQAQDFFMDGGEMVRPKRADVEGNLAGIQSALQEQAADVYFLQETDRCSKRSYKIDETAMFRDALGMSSAFGCNYRCNYVPYPLPTIGKVESGLLTLTNFSVSDASRAALPVPFSWPLRIANLKRCLLVERIPIADSGRELVLVNLHLEAYDDGEGKAAQTKKLAEFLSSEYEKGNYVIAGGDFNQTFPNVLEKYPITQTENWEPGVLDAEAFSGFATLAYDDSTPTCRLLDAPYQPGTTQVYGIDGFIVTANVSVEAVETIDLGFQYSDHNPVKLTVSLSDAES</sequence>
<comment type="caution">
    <text evidence="1">The sequence shown here is derived from an EMBL/GenBank/DDBJ whole genome shotgun (WGS) entry which is preliminary data.</text>
</comment>
<dbReference type="Gene3D" id="3.60.10.10">
    <property type="entry name" value="Endonuclease/exonuclease/phosphatase"/>
    <property type="match status" value="1"/>
</dbReference>
<keyword evidence="1" id="KW-0255">Endonuclease</keyword>
<evidence type="ECO:0000313" key="2">
    <source>
        <dbReference type="Proteomes" id="UP000651482"/>
    </source>
</evidence>
<dbReference type="GO" id="GO:0004519">
    <property type="term" value="F:endonuclease activity"/>
    <property type="evidence" value="ECO:0007669"/>
    <property type="project" value="UniProtKB-KW"/>
</dbReference>
<dbReference type="InterPro" id="IPR036691">
    <property type="entry name" value="Endo/exonu/phosph_ase_sf"/>
</dbReference>
<accession>A0A926HSQ0</accession>
<dbReference type="EMBL" id="JACRSN010000018">
    <property type="protein sequence ID" value="MBC8534513.1"/>
    <property type="molecule type" value="Genomic_DNA"/>
</dbReference>
<keyword evidence="1" id="KW-0378">Hydrolase</keyword>
<protein>
    <submittedName>
        <fullName evidence="1">Endonuclease</fullName>
    </submittedName>
</protein>
<name>A0A926HSQ0_9FIRM</name>
<keyword evidence="2" id="KW-1185">Reference proteome</keyword>
<dbReference type="Proteomes" id="UP000651482">
    <property type="component" value="Unassembled WGS sequence"/>
</dbReference>
<gene>
    <name evidence="1" type="ORF">IAG03_11055</name>
</gene>
<evidence type="ECO:0000313" key="1">
    <source>
        <dbReference type="EMBL" id="MBC8534513.1"/>
    </source>
</evidence>
<reference evidence="1" key="1">
    <citation type="submission" date="2020-08" db="EMBL/GenBank/DDBJ databases">
        <title>Genome public.</title>
        <authorList>
            <person name="Liu C."/>
            <person name="Sun Q."/>
        </authorList>
    </citation>
    <scope>NUCLEOTIDE SEQUENCE</scope>
    <source>
        <strain evidence="1">NSJ-40</strain>
    </source>
</reference>
<dbReference type="RefSeq" id="WP_249320094.1">
    <property type="nucleotide sequence ID" value="NZ_JACRSN010000018.1"/>
</dbReference>
<dbReference type="AlphaFoldDB" id="A0A926HSQ0"/>
<organism evidence="1 2">
    <name type="scientific">Yeguia hominis</name>
    <dbReference type="NCBI Taxonomy" id="2763662"/>
    <lineage>
        <taxon>Bacteria</taxon>
        <taxon>Bacillati</taxon>
        <taxon>Bacillota</taxon>
        <taxon>Clostridia</taxon>
        <taxon>Eubacteriales</taxon>
        <taxon>Yeguiaceae</taxon>
        <taxon>Yeguia</taxon>
    </lineage>
</organism>
<dbReference type="SUPFAM" id="SSF56219">
    <property type="entry name" value="DNase I-like"/>
    <property type="match status" value="1"/>
</dbReference>